<dbReference type="RefSeq" id="WP_344709568.1">
    <property type="nucleotide sequence ID" value="NZ_BAAAZD010000001.1"/>
</dbReference>
<keyword evidence="3" id="KW-1185">Reference proteome</keyword>
<feature type="transmembrane region" description="Helical" evidence="1">
    <location>
        <begin position="289"/>
        <end position="304"/>
    </location>
</feature>
<evidence type="ECO:0000256" key="1">
    <source>
        <dbReference type="SAM" id="Phobius"/>
    </source>
</evidence>
<sequence>MALLGGWVLLVAWLASMHVVWRDEARAFAFATGGDTVAEMLRGLRGEGHPSVWYLILRAGYALTGSREVLSGAGLLFGFLAAALFALRAPFRIGVVFCTLFSAFFVMDYTVIARNYGIAALLIFAIAALWTRIKDSLWFGFLLFVLCNINMPALIFAGALFGYRALEVLGAGSTDRRDEWARLGANAVLAAGGALVSFLTVYPPFNDAAVGLDKRPFTAWNLVRAVFHQKTFVRDLGIPPPAQTISLVLITGSLSIFARHKRAFATALFALLALKFFFFFIYMAYLRHVALLLVFLLALAWIVAQDGGEENLPHHHWRARAVPVGKWMLVILLAVQVVTLVRKPLVQAFRGVPYSRAADLAALLERRGLDASPLIVDPDMVGEAIVYYRGGRPMWLLRQSRFGTWAPFSKGGRDRLSLDDILADAALLNQRTAQPVVIALQKPIGEDGDYQVMFQNHTVITPAGRQRFHAATRPLASLRPAQTDEEYDVFVYPR</sequence>
<feature type="transmembrane region" description="Helical" evidence="1">
    <location>
        <begin position="137"/>
        <end position="163"/>
    </location>
</feature>
<feature type="transmembrane region" description="Helical" evidence="1">
    <location>
        <begin position="73"/>
        <end position="106"/>
    </location>
</feature>
<evidence type="ECO:0008006" key="4">
    <source>
        <dbReference type="Google" id="ProtNLM"/>
    </source>
</evidence>
<keyword evidence="1" id="KW-0812">Transmembrane</keyword>
<dbReference type="Proteomes" id="UP001501310">
    <property type="component" value="Unassembled WGS sequence"/>
</dbReference>
<name>A0ABP7RYN6_9SPHN</name>
<feature type="transmembrane region" description="Helical" evidence="1">
    <location>
        <begin position="183"/>
        <end position="205"/>
    </location>
</feature>
<reference evidence="3" key="1">
    <citation type="journal article" date="2019" name="Int. J. Syst. Evol. Microbiol.">
        <title>The Global Catalogue of Microorganisms (GCM) 10K type strain sequencing project: providing services to taxonomists for standard genome sequencing and annotation.</title>
        <authorList>
            <consortium name="The Broad Institute Genomics Platform"/>
            <consortium name="The Broad Institute Genome Sequencing Center for Infectious Disease"/>
            <person name="Wu L."/>
            <person name="Ma J."/>
        </authorList>
    </citation>
    <scope>NUCLEOTIDE SEQUENCE [LARGE SCALE GENOMIC DNA]</scope>
    <source>
        <strain evidence="3">JCM 16603</strain>
    </source>
</reference>
<feature type="transmembrane region" description="Helical" evidence="1">
    <location>
        <begin position="324"/>
        <end position="341"/>
    </location>
</feature>
<accession>A0ABP7RYN6</accession>
<evidence type="ECO:0000313" key="2">
    <source>
        <dbReference type="EMBL" id="GAA4004133.1"/>
    </source>
</evidence>
<gene>
    <name evidence="2" type="ORF">GCM10022211_15110</name>
</gene>
<keyword evidence="1" id="KW-1133">Transmembrane helix</keyword>
<organism evidence="2 3">
    <name type="scientific">Sphingomonas humi</name>
    <dbReference type="NCBI Taxonomy" id="335630"/>
    <lineage>
        <taxon>Bacteria</taxon>
        <taxon>Pseudomonadati</taxon>
        <taxon>Pseudomonadota</taxon>
        <taxon>Alphaproteobacteria</taxon>
        <taxon>Sphingomonadales</taxon>
        <taxon>Sphingomonadaceae</taxon>
        <taxon>Sphingomonas</taxon>
    </lineage>
</organism>
<protein>
    <recommendedName>
        <fullName evidence="4">Glycosyltransferase RgtA/B/C/D-like domain-containing protein</fullName>
    </recommendedName>
</protein>
<dbReference type="EMBL" id="BAAAZD010000001">
    <property type="protein sequence ID" value="GAA4004133.1"/>
    <property type="molecule type" value="Genomic_DNA"/>
</dbReference>
<feature type="transmembrane region" description="Helical" evidence="1">
    <location>
        <begin position="113"/>
        <end position="131"/>
    </location>
</feature>
<feature type="transmembrane region" description="Helical" evidence="1">
    <location>
        <begin position="263"/>
        <end position="282"/>
    </location>
</feature>
<keyword evidence="1" id="KW-0472">Membrane</keyword>
<proteinExistence type="predicted"/>
<evidence type="ECO:0000313" key="3">
    <source>
        <dbReference type="Proteomes" id="UP001501310"/>
    </source>
</evidence>
<comment type="caution">
    <text evidence="2">The sequence shown here is derived from an EMBL/GenBank/DDBJ whole genome shotgun (WGS) entry which is preliminary data.</text>
</comment>